<proteinExistence type="predicted"/>
<reference evidence="1" key="1">
    <citation type="submission" date="2014-11" db="EMBL/GenBank/DDBJ databases">
        <authorList>
            <person name="Otto D Thomas"/>
            <person name="Naeem Raeece"/>
        </authorList>
    </citation>
    <scope>NUCLEOTIDE SEQUENCE</scope>
</reference>
<evidence type="ECO:0000313" key="1">
    <source>
        <dbReference type="EMBL" id="CEM05452.1"/>
    </source>
</evidence>
<organism evidence="1">
    <name type="scientific">Chromera velia CCMP2878</name>
    <dbReference type="NCBI Taxonomy" id="1169474"/>
    <lineage>
        <taxon>Eukaryota</taxon>
        <taxon>Sar</taxon>
        <taxon>Alveolata</taxon>
        <taxon>Colpodellida</taxon>
        <taxon>Chromeraceae</taxon>
        <taxon>Chromera</taxon>
    </lineage>
</organism>
<protein>
    <submittedName>
        <fullName evidence="1">Uncharacterized protein</fullName>
    </submittedName>
</protein>
<dbReference type="VEuPathDB" id="CryptoDB:Cvel_14624"/>
<dbReference type="EMBL" id="CDMZ01000051">
    <property type="protein sequence ID" value="CEM05452.1"/>
    <property type="molecule type" value="Genomic_DNA"/>
</dbReference>
<gene>
    <name evidence="1" type="ORF">Cvel_14624</name>
</gene>
<name>A0A0G4F0S2_9ALVE</name>
<sequence>MVNVPQAPVILPRHSGVAVEVVLLEVRFEVGERATKVFVGAFLVGGRSAVSDGAKVSPNGGSYCVSQPKNKLLSSCLPGYKHRIVFLANSAVTSSRTVLTKTATATFSTSVILLSPMGTTGSLRSSLGVRTCGSCGTGSVLWCDYL</sequence>
<dbReference type="AlphaFoldDB" id="A0A0G4F0S2"/>
<accession>A0A0G4F0S2</accession>
<dbReference type="PhylomeDB" id="A0A0G4F0S2"/>